<dbReference type="Proteomes" id="UP000095214">
    <property type="component" value="Chromosome"/>
</dbReference>
<dbReference type="Pfam" id="PF07602">
    <property type="entry name" value="DUF1565"/>
    <property type="match status" value="1"/>
</dbReference>
<dbReference type="SUPFAM" id="SSF51126">
    <property type="entry name" value="Pectin lyase-like"/>
    <property type="match status" value="1"/>
</dbReference>
<dbReference type="InterPro" id="IPR039448">
    <property type="entry name" value="Beta_helix"/>
</dbReference>
<dbReference type="InterPro" id="IPR012334">
    <property type="entry name" value="Pectin_lyas_fold"/>
</dbReference>
<dbReference type="OrthoDB" id="9765222at2"/>
<feature type="domain" description="Right handed beta helix" evidence="6">
    <location>
        <begin position="255"/>
        <end position="422"/>
    </location>
</feature>
<comment type="subcellular location">
    <subcellularLocation>
        <location evidence="1">Secreted</location>
    </subcellularLocation>
</comment>
<dbReference type="InterPro" id="IPR011459">
    <property type="entry name" value="DUF1565"/>
</dbReference>
<evidence type="ECO:0000256" key="3">
    <source>
        <dbReference type="ARBA" id="ARBA00022729"/>
    </source>
</evidence>
<evidence type="ECO:0000313" key="9">
    <source>
        <dbReference type="Proteomes" id="UP000095214"/>
    </source>
</evidence>
<evidence type="ECO:0000259" key="6">
    <source>
        <dbReference type="Pfam" id="PF13229"/>
    </source>
</evidence>
<dbReference type="InterPro" id="IPR049169">
    <property type="entry name" value="Glyco_hydro_120_ins"/>
</dbReference>
<dbReference type="PANTHER" id="PTHR40088">
    <property type="entry name" value="PECTATE LYASE (EUROFUNG)"/>
    <property type="match status" value="1"/>
</dbReference>
<dbReference type="Pfam" id="PF13229">
    <property type="entry name" value="Beta_helix"/>
    <property type="match status" value="1"/>
</dbReference>
<dbReference type="GO" id="GO:0005576">
    <property type="term" value="C:extracellular region"/>
    <property type="evidence" value="ECO:0007669"/>
    <property type="project" value="UniProtKB-SubCell"/>
</dbReference>
<dbReference type="Pfam" id="PF21258">
    <property type="entry name" value="Glyco_hydro_120_ins"/>
    <property type="match status" value="1"/>
</dbReference>
<dbReference type="Gene3D" id="2.60.40.1180">
    <property type="entry name" value="Golgi alpha-mannosidase II"/>
    <property type="match status" value="1"/>
</dbReference>
<reference evidence="8 9" key="1">
    <citation type="submission" date="2016-09" db="EMBL/GenBank/DDBJ databases">
        <title>Complete genome sequence of Actinomyces hongkongensis HKU8.</title>
        <authorList>
            <person name="Gao Y.-X."/>
            <person name="Zhou Y.-Y."/>
            <person name="Xie Y."/>
            <person name="Wang M."/>
            <person name="Wang S.-J."/>
            <person name="Shen S.-G."/>
        </authorList>
    </citation>
    <scope>NUCLEOTIDE SEQUENCE [LARGE SCALE GENOMIC DNA]</scope>
    <source>
        <strain evidence="8 9">HKU8</strain>
    </source>
</reference>
<dbReference type="Gene3D" id="2.160.20.10">
    <property type="entry name" value="Single-stranded right-handed beta-helix, Pectin lyase-like"/>
    <property type="match status" value="1"/>
</dbReference>
<protein>
    <recommendedName>
        <fullName evidence="10">Right handed beta helix domain-containing protein</fullName>
    </recommendedName>
</protein>
<evidence type="ECO:0008006" key="10">
    <source>
        <dbReference type="Google" id="ProtNLM"/>
    </source>
</evidence>
<evidence type="ECO:0000256" key="4">
    <source>
        <dbReference type="SAM" id="MobiDB-lite"/>
    </source>
</evidence>
<dbReference type="RefSeq" id="WP_009743999.1">
    <property type="nucleotide sequence ID" value="NZ_CP017298.1"/>
</dbReference>
<dbReference type="InterPro" id="IPR052052">
    <property type="entry name" value="Polysaccharide_Lyase_9"/>
</dbReference>
<keyword evidence="3" id="KW-0732">Signal</keyword>
<dbReference type="STRING" id="178339.BH719_06415"/>
<organism evidence="8 9">
    <name type="scientific">Pauljensenia hongkongensis</name>
    <dbReference type="NCBI Taxonomy" id="178339"/>
    <lineage>
        <taxon>Bacteria</taxon>
        <taxon>Bacillati</taxon>
        <taxon>Actinomycetota</taxon>
        <taxon>Actinomycetes</taxon>
        <taxon>Actinomycetales</taxon>
        <taxon>Actinomycetaceae</taxon>
        <taxon>Pauljensenia</taxon>
    </lineage>
</organism>
<feature type="domain" description="Glycoside hydrolase 120 insertion" evidence="7">
    <location>
        <begin position="81"/>
        <end position="205"/>
    </location>
</feature>
<evidence type="ECO:0000256" key="1">
    <source>
        <dbReference type="ARBA" id="ARBA00004613"/>
    </source>
</evidence>
<evidence type="ECO:0000259" key="5">
    <source>
        <dbReference type="Pfam" id="PF07602"/>
    </source>
</evidence>
<proteinExistence type="predicted"/>
<feature type="domain" description="DUF1565" evidence="5">
    <location>
        <begin position="10"/>
        <end position="49"/>
    </location>
</feature>
<dbReference type="AlphaFoldDB" id="A0A1D8B304"/>
<sequence>MSTIIHVATTGSDDAPGTEERPLRTIDRAARLAMPGDTVRVHEGTYRERVNPRRGGLSDRRRITYEAAPGERVVLKGSEAVTDWSDQGGGVWRTDIPNSVFGPFNPFAAPIEGDWVVEPYVFGDEKRHLGDVFIDGVQLYEAPCRDQVFAPSRRTRVRDSWTGTTVPVEDPDVTELVWFAEVGAGATTIWANFGRRAPASSLVEVSVRPTVFWPSEHHIDWITVRGFEMAHAATQWAPPTAHQQGLVGPNWAKGWIIEDNEIHHSKCVGVCLGKEGSSGDNYATLRRDKPGYQYQLESVFAARHIGWDKERIGSHVVRRNHIHDCGQAGVVGHLGCAFSRIEDNYIHNIALRREFWGHEIAGVKLHAPIDVTIARNVITDCSLGIWLDWETQGTRITRNVLAANCRDLFVEVSHGPYTVDHNVLASRASVEIASCGGAFVRNLIGGTVRLDPIMDRATPYHVPHSTQIAGFGFIPGGDDRWVGNLFFGGDADEAYAPDGWFGGRAHHGLEGYAPYPASWEQYMEGVGESATDHERYFGRKLPVYARSNVYLEGARPFDGEEGSAEIPGECALSVSVRAGVGEGLAGPDAALRLVVLRVALPGDFSGFRLPLPQGADLERAYYADAEFEAPDGSPVDLAADLSGAVAPAGTMVPAGPLDSLAGGTQEVAVVR</sequence>
<gene>
    <name evidence="8" type="ORF">BH719_06415</name>
</gene>
<evidence type="ECO:0000259" key="7">
    <source>
        <dbReference type="Pfam" id="PF21258"/>
    </source>
</evidence>
<keyword evidence="9" id="KW-1185">Reference proteome</keyword>
<evidence type="ECO:0000313" key="8">
    <source>
        <dbReference type="EMBL" id="AOS47523.1"/>
    </source>
</evidence>
<dbReference type="GO" id="GO:0016837">
    <property type="term" value="F:carbon-oxygen lyase activity, acting on polysaccharides"/>
    <property type="evidence" value="ECO:0007669"/>
    <property type="project" value="TreeGrafter"/>
</dbReference>
<dbReference type="KEGG" id="phon:BH719_06415"/>
<keyword evidence="2" id="KW-0964">Secreted</keyword>
<name>A0A1D8B304_9ACTO</name>
<dbReference type="PANTHER" id="PTHR40088:SF2">
    <property type="entry name" value="SECRETED SUGAR HYDROLASE"/>
    <property type="match status" value="1"/>
</dbReference>
<dbReference type="InterPro" id="IPR011050">
    <property type="entry name" value="Pectin_lyase_fold/virulence"/>
</dbReference>
<dbReference type="InterPro" id="IPR013780">
    <property type="entry name" value="Glyco_hydro_b"/>
</dbReference>
<accession>A0A1D8B304</accession>
<dbReference type="EMBL" id="CP017298">
    <property type="protein sequence ID" value="AOS47523.1"/>
    <property type="molecule type" value="Genomic_DNA"/>
</dbReference>
<feature type="region of interest" description="Disordered" evidence="4">
    <location>
        <begin position="1"/>
        <end position="20"/>
    </location>
</feature>
<evidence type="ECO:0000256" key="2">
    <source>
        <dbReference type="ARBA" id="ARBA00022525"/>
    </source>
</evidence>